<dbReference type="AlphaFoldDB" id="A0A6L2K1I7"/>
<dbReference type="InterPro" id="IPR052343">
    <property type="entry name" value="Retrotransposon-Effector_Assoc"/>
</dbReference>
<sequence length="465" mass="53521">MAIRGVLVDGIWTESPELVKNEFLYHFKNRFDKPQSPRIMIDMDFPIQLSLEQQEEMECNITRKEIKRAVWDCGTDKSPGPDGFTFGFYRKFWCVIENGVVEAVNPYFQDTTFPKGGNASFIALIPKTNNANMVKDFRPITLTGSLYKIIAKILAKRLVSVLGNIVSEGQSAFVANRQILDGPFILNELVHWCKRKKKQSMIFKVDFEKAYDSLWKAFLSVQRVVDAGLFTGITICPSLQLSHLFYADDVVFLGQWSEVNRNVIVKVLDCFYRASGLHINMNKRTKVGGIMSRAKSWKEIVNNFDSRIPRGGIEQVQFIELQRFTEGIVFANSRDRWSWSLEGSGVFSVASIRRIIDDKFLPAFSSKTRWVSMVPIKVNIIAWKEVESSNHLFFACHFAREILSRIALWWDVPFIEMSSYEEWLLWISTLRCEPILHMRHYQATKKLPEKLINQILGAGSNGRAE</sequence>
<evidence type="ECO:0000313" key="2">
    <source>
        <dbReference type="EMBL" id="GEU42597.1"/>
    </source>
</evidence>
<reference evidence="2" key="1">
    <citation type="journal article" date="2019" name="Sci. Rep.">
        <title>Draft genome of Tanacetum cinerariifolium, the natural source of mosquito coil.</title>
        <authorList>
            <person name="Yamashiro T."/>
            <person name="Shiraishi A."/>
            <person name="Satake H."/>
            <person name="Nakayama K."/>
        </authorList>
    </citation>
    <scope>NUCLEOTIDE SEQUENCE</scope>
</reference>
<name>A0A6L2K1I7_TANCI</name>
<feature type="domain" description="Reverse transcriptase" evidence="1">
    <location>
        <begin position="125"/>
        <end position="220"/>
    </location>
</feature>
<accession>A0A6L2K1I7</accession>
<dbReference type="CDD" id="cd01650">
    <property type="entry name" value="RT_nLTR_like"/>
    <property type="match status" value="1"/>
</dbReference>
<proteinExistence type="predicted"/>
<organism evidence="2">
    <name type="scientific">Tanacetum cinerariifolium</name>
    <name type="common">Dalmatian daisy</name>
    <name type="synonym">Chrysanthemum cinerariifolium</name>
    <dbReference type="NCBI Taxonomy" id="118510"/>
    <lineage>
        <taxon>Eukaryota</taxon>
        <taxon>Viridiplantae</taxon>
        <taxon>Streptophyta</taxon>
        <taxon>Embryophyta</taxon>
        <taxon>Tracheophyta</taxon>
        <taxon>Spermatophyta</taxon>
        <taxon>Magnoliopsida</taxon>
        <taxon>eudicotyledons</taxon>
        <taxon>Gunneridae</taxon>
        <taxon>Pentapetalae</taxon>
        <taxon>asterids</taxon>
        <taxon>campanulids</taxon>
        <taxon>Asterales</taxon>
        <taxon>Asteraceae</taxon>
        <taxon>Asteroideae</taxon>
        <taxon>Anthemideae</taxon>
        <taxon>Anthemidinae</taxon>
        <taxon>Tanacetum</taxon>
    </lineage>
</organism>
<dbReference type="EMBL" id="BKCJ010001591">
    <property type="protein sequence ID" value="GEU42597.1"/>
    <property type="molecule type" value="Genomic_DNA"/>
</dbReference>
<keyword evidence="2" id="KW-0808">Transferase</keyword>
<dbReference type="Pfam" id="PF00078">
    <property type="entry name" value="RVT_1"/>
    <property type="match status" value="1"/>
</dbReference>
<dbReference type="PANTHER" id="PTHR46890:SF48">
    <property type="entry name" value="RNA-DIRECTED DNA POLYMERASE"/>
    <property type="match status" value="1"/>
</dbReference>
<keyword evidence="2" id="KW-0695">RNA-directed DNA polymerase</keyword>
<dbReference type="GO" id="GO:0003964">
    <property type="term" value="F:RNA-directed DNA polymerase activity"/>
    <property type="evidence" value="ECO:0007669"/>
    <property type="project" value="UniProtKB-KW"/>
</dbReference>
<gene>
    <name evidence="2" type="ORF">Tci_014575</name>
</gene>
<keyword evidence="2" id="KW-0548">Nucleotidyltransferase</keyword>
<protein>
    <submittedName>
        <fullName evidence="2">RNA-directed DNA polymerase, eukaryota, reverse transcriptase zinc-binding domain protein</fullName>
    </submittedName>
</protein>
<comment type="caution">
    <text evidence="2">The sequence shown here is derived from an EMBL/GenBank/DDBJ whole genome shotgun (WGS) entry which is preliminary data.</text>
</comment>
<evidence type="ECO:0000259" key="1">
    <source>
        <dbReference type="Pfam" id="PF00078"/>
    </source>
</evidence>
<dbReference type="PANTHER" id="PTHR46890">
    <property type="entry name" value="NON-LTR RETROLELEMENT REVERSE TRANSCRIPTASE-LIKE PROTEIN-RELATED"/>
    <property type="match status" value="1"/>
</dbReference>
<dbReference type="InterPro" id="IPR000477">
    <property type="entry name" value="RT_dom"/>
</dbReference>